<dbReference type="InterPro" id="IPR004960">
    <property type="entry name" value="LipA_acyltrans"/>
</dbReference>
<accession>A0AAE6WVB2</accession>
<evidence type="ECO:0000256" key="6">
    <source>
        <dbReference type="ARBA" id="ARBA00023315"/>
    </source>
</evidence>
<reference evidence="8 9" key="1">
    <citation type="submission" date="2019-09" db="EMBL/GenBank/DDBJ databases">
        <title>Non-baumannii Acinetobacter spp. carrying blaNDM-1 isolated in China.</title>
        <authorList>
            <person name="Cui C."/>
            <person name="Chen C."/>
            <person name="Sun J."/>
            <person name="Liu Y."/>
        </authorList>
    </citation>
    <scope>NUCLEOTIDE SEQUENCE [LARGE SCALE GENOMIC DNA]</scope>
    <source>
        <strain evidence="8 9">HZE23-1</strain>
    </source>
</reference>
<keyword evidence="5" id="KW-0472">Membrane</keyword>
<evidence type="ECO:0000256" key="1">
    <source>
        <dbReference type="ARBA" id="ARBA00004533"/>
    </source>
</evidence>
<evidence type="ECO:0000256" key="4">
    <source>
        <dbReference type="ARBA" id="ARBA00022679"/>
    </source>
</evidence>
<dbReference type="PIRSF" id="PIRSF026649">
    <property type="entry name" value="MsbB"/>
    <property type="match status" value="1"/>
</dbReference>
<evidence type="ECO:0000313" key="9">
    <source>
        <dbReference type="Proteomes" id="UP000503505"/>
    </source>
</evidence>
<keyword evidence="6 8" id="KW-0012">Acyltransferase</keyword>
<feature type="coiled-coil region" evidence="7">
    <location>
        <begin position="299"/>
        <end position="326"/>
    </location>
</feature>
<dbReference type="GO" id="GO:0005886">
    <property type="term" value="C:plasma membrane"/>
    <property type="evidence" value="ECO:0007669"/>
    <property type="project" value="UniProtKB-SubCell"/>
</dbReference>
<proteinExistence type="predicted"/>
<dbReference type="CDD" id="cd07984">
    <property type="entry name" value="LPLAT_LABLAT-like"/>
    <property type="match status" value="1"/>
</dbReference>
<dbReference type="GO" id="GO:0009247">
    <property type="term" value="P:glycolipid biosynthetic process"/>
    <property type="evidence" value="ECO:0007669"/>
    <property type="project" value="UniProtKB-ARBA"/>
</dbReference>
<dbReference type="PANTHER" id="PTHR30606:SF10">
    <property type="entry name" value="PHOSPHATIDYLINOSITOL MANNOSIDE ACYLTRANSFERASE"/>
    <property type="match status" value="1"/>
</dbReference>
<evidence type="ECO:0000256" key="5">
    <source>
        <dbReference type="ARBA" id="ARBA00023136"/>
    </source>
</evidence>
<evidence type="ECO:0000313" key="8">
    <source>
        <dbReference type="EMBL" id="QIC66692.1"/>
    </source>
</evidence>
<keyword evidence="3" id="KW-0997">Cell inner membrane</keyword>
<dbReference type="RefSeq" id="WP_005222817.1">
    <property type="nucleotide sequence ID" value="NZ_CP044463.1"/>
</dbReference>
<keyword evidence="7" id="KW-0175">Coiled coil</keyword>
<keyword evidence="2" id="KW-1003">Cell membrane</keyword>
<dbReference type="Proteomes" id="UP000503505">
    <property type="component" value="Chromosome"/>
</dbReference>
<comment type="subcellular location">
    <subcellularLocation>
        <location evidence="1">Cell inner membrane</location>
    </subcellularLocation>
</comment>
<evidence type="ECO:0000256" key="7">
    <source>
        <dbReference type="SAM" id="Coils"/>
    </source>
</evidence>
<gene>
    <name evidence="8" type="ORF">FSC10_04670</name>
</gene>
<dbReference type="AlphaFoldDB" id="A0AAE6WVB2"/>
<organism evidence="8 9">
    <name type="scientific">Acinetobacter schindleri</name>
    <dbReference type="NCBI Taxonomy" id="108981"/>
    <lineage>
        <taxon>Bacteria</taxon>
        <taxon>Pseudomonadati</taxon>
        <taxon>Pseudomonadota</taxon>
        <taxon>Gammaproteobacteria</taxon>
        <taxon>Moraxellales</taxon>
        <taxon>Moraxellaceae</taxon>
        <taxon>Acinetobacter</taxon>
    </lineage>
</organism>
<protein>
    <submittedName>
        <fullName evidence="8">Lysophospholipid acyltransferase family protein</fullName>
    </submittedName>
</protein>
<name>A0AAE6WVB2_9GAMM</name>
<evidence type="ECO:0000256" key="2">
    <source>
        <dbReference type="ARBA" id="ARBA00022475"/>
    </source>
</evidence>
<sequence length="336" mass="38156">MTAQSSKNSTYGLLKFVSRLPLPITRLMASSLAGIVNLLKTSKTSETIRFNLKIALPELSEQQREEITRASIRNELMSYFEFFSIWGSSNERNLQRVHHVEGQHLLEEALAANKGLVLIVPHFGTWEIMNAYLAQFTQMSIMYKPVKDPAVDDFVREARSREQATLLPTDETGVRQIFKALKQGGTTVILPDHTPTAGGEYIPFFGVPLSSSNLSAKLIQKTKAKCLFLFAMRNTEGGFDVFFEPLDEQIYSSTPNQGTEIIFKKMEELIHRYPEHYHWSYKRFKAHESLGGTIYRIPQDEALAKINDLRRAYQDEQAKLAAETLQTLNTNTAIES</sequence>
<evidence type="ECO:0000256" key="3">
    <source>
        <dbReference type="ARBA" id="ARBA00022519"/>
    </source>
</evidence>
<dbReference type="PANTHER" id="PTHR30606">
    <property type="entry name" value="LIPID A BIOSYNTHESIS LAUROYL ACYLTRANSFERASE"/>
    <property type="match status" value="1"/>
</dbReference>
<keyword evidence="4" id="KW-0808">Transferase</keyword>
<dbReference type="EMBL" id="CP044463">
    <property type="protein sequence ID" value="QIC66692.1"/>
    <property type="molecule type" value="Genomic_DNA"/>
</dbReference>
<dbReference type="Pfam" id="PF03279">
    <property type="entry name" value="Lip_A_acyltrans"/>
    <property type="match status" value="1"/>
</dbReference>
<dbReference type="GO" id="GO:0016746">
    <property type="term" value="F:acyltransferase activity"/>
    <property type="evidence" value="ECO:0007669"/>
    <property type="project" value="UniProtKB-KW"/>
</dbReference>